<organism evidence="1 2">
    <name type="scientific">Desulfovibrio fairfieldensis</name>
    <dbReference type="NCBI Taxonomy" id="44742"/>
    <lineage>
        <taxon>Bacteria</taxon>
        <taxon>Pseudomonadati</taxon>
        <taxon>Thermodesulfobacteriota</taxon>
        <taxon>Desulfovibrionia</taxon>
        <taxon>Desulfovibrionales</taxon>
        <taxon>Desulfovibrionaceae</taxon>
        <taxon>Desulfovibrio</taxon>
    </lineage>
</organism>
<name>A0A0X8JJ02_9BACT</name>
<dbReference type="STRING" id="44742.AXF13_03480"/>
<dbReference type="CDD" id="cd07067">
    <property type="entry name" value="HP_PGM_like"/>
    <property type="match status" value="1"/>
</dbReference>
<dbReference type="GO" id="GO:0005737">
    <property type="term" value="C:cytoplasm"/>
    <property type="evidence" value="ECO:0007669"/>
    <property type="project" value="TreeGrafter"/>
</dbReference>
<dbReference type="SUPFAM" id="SSF53254">
    <property type="entry name" value="Phosphoglycerate mutase-like"/>
    <property type="match status" value="1"/>
</dbReference>
<dbReference type="PANTHER" id="PTHR48100">
    <property type="entry name" value="BROAD-SPECIFICITY PHOSPHATASE YOR283W-RELATED"/>
    <property type="match status" value="1"/>
</dbReference>
<dbReference type="GO" id="GO:0016791">
    <property type="term" value="F:phosphatase activity"/>
    <property type="evidence" value="ECO:0007669"/>
    <property type="project" value="TreeGrafter"/>
</dbReference>
<sequence>MTAERGLWLVRHGALPPNPERRFVGARDLPLSKAGRAQVRALAVDLAPVLADPRLVALLSSDLSRCRETAAILAAAAGRPLLVHADADLREISLGAWEGLTPAEVERAFPGQYALRGRDFAHFSPPGGESFVWVQQRSLAALERWRARYPEGLLLLAGHAGLNRCLLARYLALPLADLMRIPQGYASRTFLPGW</sequence>
<dbReference type="PANTHER" id="PTHR48100:SF1">
    <property type="entry name" value="HISTIDINE PHOSPHATASE FAMILY PROTEIN-RELATED"/>
    <property type="match status" value="1"/>
</dbReference>
<dbReference type="InterPro" id="IPR050275">
    <property type="entry name" value="PGM_Phosphatase"/>
</dbReference>
<accession>A0A0X8JJ02</accession>
<evidence type="ECO:0000313" key="2">
    <source>
        <dbReference type="Proteomes" id="UP000069241"/>
    </source>
</evidence>
<dbReference type="SMART" id="SM00855">
    <property type="entry name" value="PGAM"/>
    <property type="match status" value="1"/>
</dbReference>
<dbReference type="KEGG" id="dfi:AXF13_03480"/>
<keyword evidence="2" id="KW-1185">Reference proteome</keyword>
<dbReference type="InterPro" id="IPR029033">
    <property type="entry name" value="His_PPase_superfam"/>
</dbReference>
<dbReference type="InterPro" id="IPR013078">
    <property type="entry name" value="His_Pase_superF_clade-1"/>
</dbReference>
<dbReference type="EMBL" id="CP014229">
    <property type="protein sequence ID" value="AMD89248.1"/>
    <property type="molecule type" value="Genomic_DNA"/>
</dbReference>
<dbReference type="Proteomes" id="UP000069241">
    <property type="component" value="Chromosome"/>
</dbReference>
<dbReference type="AlphaFoldDB" id="A0A0X8JJ02"/>
<proteinExistence type="predicted"/>
<protein>
    <submittedName>
        <fullName evidence="1">Phosphoglycerate mutase</fullName>
    </submittedName>
</protein>
<evidence type="ECO:0000313" key="1">
    <source>
        <dbReference type="EMBL" id="AMD89248.1"/>
    </source>
</evidence>
<reference evidence="2" key="1">
    <citation type="submission" date="2016-02" db="EMBL/GenBank/DDBJ databases">
        <authorList>
            <person name="Holder M.E."/>
            <person name="Ajami N.J."/>
            <person name="Petrosino J.F."/>
        </authorList>
    </citation>
    <scope>NUCLEOTIDE SEQUENCE [LARGE SCALE GENOMIC DNA]</scope>
    <source>
        <strain evidence="2">CCUG 45958</strain>
    </source>
</reference>
<dbReference type="PIRSF" id="PIRSF000709">
    <property type="entry name" value="6PFK_2-Ptase"/>
    <property type="match status" value="1"/>
</dbReference>
<dbReference type="Pfam" id="PF00300">
    <property type="entry name" value="His_Phos_1"/>
    <property type="match status" value="1"/>
</dbReference>
<gene>
    <name evidence="1" type="ORF">AXF13_03480</name>
</gene>
<dbReference type="Gene3D" id="3.40.50.1240">
    <property type="entry name" value="Phosphoglycerate mutase-like"/>
    <property type="match status" value="1"/>
</dbReference>